<proteinExistence type="predicted"/>
<reference evidence="1" key="1">
    <citation type="submission" date="2020-08" db="EMBL/GenBank/DDBJ databases">
        <title>Pontibacter sp. SD6 16S ribosomal RNA gene Genome sequencing and assembly.</title>
        <authorList>
            <person name="Kang M."/>
        </authorList>
    </citation>
    <scope>NUCLEOTIDE SEQUENCE</scope>
    <source>
        <strain evidence="1">SD6</strain>
    </source>
</reference>
<gene>
    <name evidence="1" type="ORF">H8S84_17085</name>
</gene>
<evidence type="ECO:0000313" key="2">
    <source>
        <dbReference type="Proteomes" id="UP000603640"/>
    </source>
</evidence>
<comment type="caution">
    <text evidence="1">The sequence shown here is derived from an EMBL/GenBank/DDBJ whole genome shotgun (WGS) entry which is preliminary data.</text>
</comment>
<evidence type="ECO:0000313" key="1">
    <source>
        <dbReference type="EMBL" id="MBC5994562.1"/>
    </source>
</evidence>
<dbReference type="Pfam" id="PF12787">
    <property type="entry name" value="EcsC"/>
    <property type="match status" value="1"/>
</dbReference>
<dbReference type="EMBL" id="JACRVF010000005">
    <property type="protein sequence ID" value="MBC5994562.1"/>
    <property type="molecule type" value="Genomic_DNA"/>
</dbReference>
<dbReference type="AlphaFoldDB" id="A0A923NBV9"/>
<protein>
    <submittedName>
        <fullName evidence="1">EcsC family protein</fullName>
    </submittedName>
</protein>
<dbReference type="RefSeq" id="WP_187068579.1">
    <property type="nucleotide sequence ID" value="NZ_JACRVF010000005.1"/>
</dbReference>
<organism evidence="1 2">
    <name type="scientific">Pontibacter cellulosilyticus</name>
    <dbReference type="NCBI Taxonomy" id="1720253"/>
    <lineage>
        <taxon>Bacteria</taxon>
        <taxon>Pseudomonadati</taxon>
        <taxon>Bacteroidota</taxon>
        <taxon>Cytophagia</taxon>
        <taxon>Cytophagales</taxon>
        <taxon>Hymenobacteraceae</taxon>
        <taxon>Pontibacter</taxon>
    </lineage>
</organism>
<dbReference type="PANTHER" id="PTHR41260:SF1">
    <property type="entry name" value="PROTEIN ECSC"/>
    <property type="match status" value="1"/>
</dbReference>
<sequence length="249" mass="28805">MTAYYNTFAFGELRRWQEEMQQSPTFLNAVARKLQYKINSYIPDRIHAAITATIKQMTRAMLFGAGIVTTKPLEGLNLQQRELMVLERIKFYQNAAAAEGGVTGAGGILLGLADFPLLLSLKLKLLFEISALYGYDAFDYRERVYLLHIFQLAFSSHEHRRDVYLQMADWETQKLHLPEDINEFNWRAFQQEYRDYIDLAKMAQMIPIIGAPVGAVVNYRLIKKLGTTAMNAYRMRWKEQQLLNASPQH</sequence>
<dbReference type="PANTHER" id="PTHR41260">
    <property type="entry name" value="PROTEIN ECSC"/>
    <property type="match status" value="1"/>
</dbReference>
<accession>A0A923NBV9</accession>
<dbReference type="InterPro" id="IPR024787">
    <property type="entry name" value="EcsC"/>
</dbReference>
<keyword evidence="2" id="KW-1185">Reference proteome</keyword>
<name>A0A923NBV9_9BACT</name>
<dbReference type="Proteomes" id="UP000603640">
    <property type="component" value="Unassembled WGS sequence"/>
</dbReference>